<name>A0A378MSW5_MANHA</name>
<dbReference type="NCBIfam" id="NF037970">
    <property type="entry name" value="vanZ_1"/>
    <property type="match status" value="1"/>
</dbReference>
<dbReference type="Proteomes" id="UP000254031">
    <property type="component" value="Unassembled WGS sequence"/>
</dbReference>
<gene>
    <name evidence="2" type="ORF">NCTC9380_00050</name>
    <name evidence="3" type="ORF">NCTC9380_00467</name>
</gene>
<evidence type="ECO:0000313" key="4">
    <source>
        <dbReference type="Proteomes" id="UP000254031"/>
    </source>
</evidence>
<evidence type="ECO:0000313" key="3">
    <source>
        <dbReference type="EMBL" id="STY65210.1"/>
    </source>
</evidence>
<feature type="transmembrane region" description="Helical" evidence="1">
    <location>
        <begin position="37"/>
        <end position="55"/>
    </location>
</feature>
<organism evidence="2 4">
    <name type="scientific">Mannheimia haemolytica</name>
    <name type="common">Pasteurella haemolytica</name>
    <dbReference type="NCBI Taxonomy" id="75985"/>
    <lineage>
        <taxon>Bacteria</taxon>
        <taxon>Pseudomonadati</taxon>
        <taxon>Pseudomonadota</taxon>
        <taxon>Gammaproteobacteria</taxon>
        <taxon>Pasteurellales</taxon>
        <taxon>Pasteurellaceae</taxon>
        <taxon>Mannheimia</taxon>
    </lineage>
</organism>
<dbReference type="AlphaFoldDB" id="A0A378MSW5"/>
<dbReference type="EMBL" id="UGPL01000002">
    <property type="protein sequence ID" value="STY58632.1"/>
    <property type="molecule type" value="Genomic_DNA"/>
</dbReference>
<keyword evidence="1" id="KW-1133">Transmembrane helix</keyword>
<feature type="transmembrane region" description="Helical" evidence="1">
    <location>
        <begin position="62"/>
        <end position="80"/>
    </location>
</feature>
<evidence type="ECO:0000313" key="2">
    <source>
        <dbReference type="EMBL" id="STY58632.1"/>
    </source>
</evidence>
<proteinExistence type="predicted"/>
<dbReference type="EMBL" id="UGPL01000006">
    <property type="protein sequence ID" value="STY65210.1"/>
    <property type="molecule type" value="Genomic_DNA"/>
</dbReference>
<keyword evidence="1" id="KW-0812">Transmembrane</keyword>
<dbReference type="PANTHER" id="PTHR28008:SF1">
    <property type="entry name" value="DOMAIN PROTEIN, PUTATIVE (AFU_ORTHOLOGUE AFUA_3G10980)-RELATED"/>
    <property type="match status" value="1"/>
</dbReference>
<evidence type="ECO:0000256" key="1">
    <source>
        <dbReference type="SAM" id="Phobius"/>
    </source>
</evidence>
<accession>A0A378MSW5</accession>
<keyword evidence="1" id="KW-0472">Membrane</keyword>
<protein>
    <submittedName>
        <fullName evidence="2">Predicted integral membrane protein</fullName>
    </submittedName>
</protein>
<sequence length="114" mass="13054">MNKYALLAIFWFIIGIYALLFRESTNDIPPFPHFDKVSHFALFFIQIWLSANAFIRSKKGIPYFGLIIFALLYAFTSEWAQATFTSTREGSWLDGLADMLGASLALLLVKYCKK</sequence>
<reference evidence="2 4" key="1">
    <citation type="submission" date="2018-06" db="EMBL/GenBank/DDBJ databases">
        <authorList>
            <consortium name="Pathogen Informatics"/>
            <person name="Doyle S."/>
        </authorList>
    </citation>
    <scope>NUCLEOTIDE SEQUENCE [LARGE SCALE GENOMIC DNA]</scope>
    <source>
        <strain evidence="2 4">NCTC9380</strain>
    </source>
</reference>
<feature type="transmembrane region" description="Helical" evidence="1">
    <location>
        <begin position="92"/>
        <end position="109"/>
    </location>
</feature>
<dbReference type="RefSeq" id="WP_006252939.1">
    <property type="nucleotide sequence ID" value="NZ_CP017484.1"/>
</dbReference>
<dbReference type="PANTHER" id="PTHR28008">
    <property type="entry name" value="DOMAIN PROTEIN, PUTATIVE (AFU_ORTHOLOGUE AFUA_3G10980)-RELATED"/>
    <property type="match status" value="1"/>
</dbReference>